<keyword evidence="3" id="KW-1185">Reference proteome</keyword>
<evidence type="ECO:0000256" key="1">
    <source>
        <dbReference type="SAM" id="Phobius"/>
    </source>
</evidence>
<organism evidence="2 3">
    <name type="scientific">Pseudoxanthomonas wuyuanensis</name>
    <dbReference type="NCBI Taxonomy" id="1073196"/>
    <lineage>
        <taxon>Bacteria</taxon>
        <taxon>Pseudomonadati</taxon>
        <taxon>Pseudomonadota</taxon>
        <taxon>Gammaproteobacteria</taxon>
        <taxon>Lysobacterales</taxon>
        <taxon>Lysobacteraceae</taxon>
        <taxon>Pseudoxanthomonas</taxon>
    </lineage>
</organism>
<dbReference type="RefSeq" id="WP_097121363.1">
    <property type="nucleotide sequence ID" value="NZ_OCND01000003.1"/>
</dbReference>
<keyword evidence="1" id="KW-0472">Membrane</keyword>
<dbReference type="Proteomes" id="UP000219374">
    <property type="component" value="Unassembled WGS sequence"/>
</dbReference>
<sequence length="139" mass="15749">MDVFIEMLRTFTSEIAARPEGPMAFRFILQPLMSLLMAMRDGIKDAHSGKTPYLWHIASADSSSRKEALYEGLRSTGRIMFIGIVIDAIYQYKVMEGLVRPLEAVTVALVLGFVPYLLFRGPIARFARLIIRRRKPASK</sequence>
<accession>A0A286D5N3</accession>
<dbReference type="AlphaFoldDB" id="A0A286D5N3"/>
<keyword evidence="1" id="KW-1133">Transmembrane helix</keyword>
<dbReference type="OrthoDB" id="5519326at2"/>
<evidence type="ECO:0000313" key="3">
    <source>
        <dbReference type="Proteomes" id="UP000219374"/>
    </source>
</evidence>
<keyword evidence="1" id="KW-0812">Transmembrane</keyword>
<reference evidence="2 3" key="1">
    <citation type="submission" date="2017-09" db="EMBL/GenBank/DDBJ databases">
        <authorList>
            <person name="Ehlers B."/>
            <person name="Leendertz F.H."/>
        </authorList>
    </citation>
    <scope>NUCLEOTIDE SEQUENCE [LARGE SCALE GENOMIC DNA]</scope>
    <source>
        <strain evidence="2 3">CGMCC 1.10978</strain>
    </source>
</reference>
<gene>
    <name evidence="2" type="ORF">SAMN06296416_10328</name>
</gene>
<name>A0A286D5N3_9GAMM</name>
<proteinExistence type="predicted"/>
<protein>
    <submittedName>
        <fullName evidence="2">Uncharacterized protein</fullName>
    </submittedName>
</protein>
<feature type="transmembrane region" description="Helical" evidence="1">
    <location>
        <begin position="98"/>
        <end position="119"/>
    </location>
</feature>
<dbReference type="EMBL" id="OCND01000003">
    <property type="protein sequence ID" value="SOD53971.1"/>
    <property type="molecule type" value="Genomic_DNA"/>
</dbReference>
<evidence type="ECO:0000313" key="2">
    <source>
        <dbReference type="EMBL" id="SOD53971.1"/>
    </source>
</evidence>